<evidence type="ECO:0000313" key="4">
    <source>
        <dbReference type="Proteomes" id="UP001168540"/>
    </source>
</evidence>
<gene>
    <name evidence="3" type="ORF">QU481_03780</name>
</gene>
<evidence type="ECO:0000256" key="2">
    <source>
        <dbReference type="SAM" id="SignalP"/>
    </source>
</evidence>
<dbReference type="RefSeq" id="WP_289828557.1">
    <property type="nucleotide sequence ID" value="NZ_JAUEDK010000004.1"/>
</dbReference>
<name>A0ABT7XJP3_9NEIS</name>
<evidence type="ECO:0000313" key="3">
    <source>
        <dbReference type="EMBL" id="MDN0074009.1"/>
    </source>
</evidence>
<dbReference type="Proteomes" id="UP001168540">
    <property type="component" value="Unassembled WGS sequence"/>
</dbReference>
<feature type="compositionally biased region" description="Pro residues" evidence="1">
    <location>
        <begin position="155"/>
        <end position="186"/>
    </location>
</feature>
<dbReference type="PROSITE" id="PS51257">
    <property type="entry name" value="PROKAR_LIPOPROTEIN"/>
    <property type="match status" value="1"/>
</dbReference>
<reference evidence="3" key="1">
    <citation type="submission" date="2023-06" db="EMBL/GenBank/DDBJ databases">
        <authorList>
            <person name="Zhang S."/>
        </authorList>
    </citation>
    <scope>NUCLEOTIDE SEQUENCE</scope>
    <source>
        <strain evidence="3">SG2303</strain>
    </source>
</reference>
<organism evidence="3 4">
    <name type="scientific">Crenobacter oryzisoli</name>
    <dbReference type="NCBI Taxonomy" id="3056844"/>
    <lineage>
        <taxon>Bacteria</taxon>
        <taxon>Pseudomonadati</taxon>
        <taxon>Pseudomonadota</taxon>
        <taxon>Betaproteobacteria</taxon>
        <taxon>Neisseriales</taxon>
        <taxon>Neisseriaceae</taxon>
        <taxon>Crenobacter</taxon>
    </lineage>
</organism>
<feature type="region of interest" description="Disordered" evidence="1">
    <location>
        <begin position="149"/>
        <end position="186"/>
    </location>
</feature>
<feature type="signal peptide" evidence="2">
    <location>
        <begin position="1"/>
        <end position="16"/>
    </location>
</feature>
<proteinExistence type="predicted"/>
<comment type="caution">
    <text evidence="3">The sequence shown here is derived from an EMBL/GenBank/DDBJ whole genome shotgun (WGS) entry which is preliminary data.</text>
</comment>
<sequence>MNRKLLLSALCLPVLAACTTVPTGPSVMALPGNNKSFEQFRQDDMECRQYALYQGGGQTANNNAVNSGLASAAVGTAVGAAAGALLGGNHQGAQAGAGAGLLLGSAAGTGSAQAAGAMTQRRYDNSYVQCMYAKGEKVPVYGGMGSRGDYGYGGYPPPPPGSYPPPANYGYPPPPGSYPPPPPYYH</sequence>
<keyword evidence="2" id="KW-0732">Signal</keyword>
<dbReference type="EMBL" id="JAUEDK010000004">
    <property type="protein sequence ID" value="MDN0074009.1"/>
    <property type="molecule type" value="Genomic_DNA"/>
</dbReference>
<feature type="chain" id="PRO_5046390973" evidence="2">
    <location>
        <begin position="17"/>
        <end position="186"/>
    </location>
</feature>
<accession>A0ABT7XJP3</accession>
<keyword evidence="4" id="KW-1185">Reference proteome</keyword>
<protein>
    <submittedName>
        <fullName evidence="3">Glycine zipper family protein</fullName>
    </submittedName>
</protein>
<evidence type="ECO:0000256" key="1">
    <source>
        <dbReference type="SAM" id="MobiDB-lite"/>
    </source>
</evidence>